<dbReference type="PANTHER" id="PTHR43394:SF1">
    <property type="entry name" value="ATP-BINDING CASSETTE SUB-FAMILY B MEMBER 10, MITOCHONDRIAL"/>
    <property type="match status" value="1"/>
</dbReference>
<feature type="transmembrane region" description="Helical" evidence="9">
    <location>
        <begin position="218"/>
        <end position="244"/>
    </location>
</feature>
<evidence type="ECO:0000259" key="11">
    <source>
        <dbReference type="PROSITE" id="PS50929"/>
    </source>
</evidence>
<evidence type="ECO:0000256" key="5">
    <source>
        <dbReference type="ARBA" id="ARBA00022741"/>
    </source>
</evidence>
<name>A0AA37SXH3_9ALTE</name>
<keyword evidence="13" id="KW-1185">Reference proteome</keyword>
<evidence type="ECO:0000256" key="7">
    <source>
        <dbReference type="ARBA" id="ARBA00022989"/>
    </source>
</evidence>
<reference evidence="12" key="1">
    <citation type="journal article" date="2014" name="Int. J. Syst. Evol. Microbiol.">
        <title>Complete genome sequence of Corynebacterium casei LMG S-19264T (=DSM 44701T), isolated from a smear-ripened cheese.</title>
        <authorList>
            <consortium name="US DOE Joint Genome Institute (JGI-PGF)"/>
            <person name="Walter F."/>
            <person name="Albersmeier A."/>
            <person name="Kalinowski J."/>
            <person name="Ruckert C."/>
        </authorList>
    </citation>
    <scope>NUCLEOTIDE SEQUENCE</scope>
    <source>
        <strain evidence="12">NBRC 110023</strain>
    </source>
</reference>
<dbReference type="SMART" id="SM00382">
    <property type="entry name" value="AAA"/>
    <property type="match status" value="1"/>
</dbReference>
<reference evidence="12" key="2">
    <citation type="submission" date="2023-01" db="EMBL/GenBank/DDBJ databases">
        <title>Draft genome sequence of Agaribacter marinus strain NBRC 110023.</title>
        <authorList>
            <person name="Sun Q."/>
            <person name="Mori K."/>
        </authorList>
    </citation>
    <scope>NUCLEOTIDE SEQUENCE</scope>
    <source>
        <strain evidence="12">NBRC 110023</strain>
    </source>
</reference>
<evidence type="ECO:0000313" key="12">
    <source>
        <dbReference type="EMBL" id="GLR70912.1"/>
    </source>
</evidence>
<dbReference type="InterPro" id="IPR017871">
    <property type="entry name" value="ABC_transporter-like_CS"/>
</dbReference>
<dbReference type="InterPro" id="IPR003593">
    <property type="entry name" value="AAA+_ATPase"/>
</dbReference>
<evidence type="ECO:0000256" key="1">
    <source>
        <dbReference type="ARBA" id="ARBA00004651"/>
    </source>
</evidence>
<keyword evidence="3" id="KW-1003">Cell membrane</keyword>
<dbReference type="InterPro" id="IPR003439">
    <property type="entry name" value="ABC_transporter-like_ATP-bd"/>
</dbReference>
<dbReference type="GO" id="GO:0016887">
    <property type="term" value="F:ATP hydrolysis activity"/>
    <property type="evidence" value="ECO:0007669"/>
    <property type="project" value="InterPro"/>
</dbReference>
<sequence length="564" mass="61242">MALAISASTWLLLGQGIRHIVDSGFYENDTEFLTQALIAILTIVIVGSIATFVRFFYMVWLGERVSADIRKTLFNHLLTLTPRFYETERTGEIISRFTSDTTLLQTVIGTSISMALRSSVTFIGAIILMAVTSIQLTAYVFLAIPFILVPVKVLGKKVRKYSKESQDKVANIGSIVDESLHELKTVQAFNAQHTLSSRFDDITDAVMKSASNRIKYRAMLISGVMLISMSAIIIVAWLGMLAVLNSALSVGQLVAFMFYAVLAGGAIATVSEVIGEIQKAAGASERILELLNTSPDILVQTSTDVGNTKAAQKNKTILSIKDLQFSYTDTLVINGVTFDVYPGQKIALVGESGAGKSTIFDLLLRFYNIQNGEILVNGSNHQHMSLASLRENFALVPQDPVIFAGTVAENIAFGNQGLVDGLHNEDTSAYTKIEAAARLAYAHDFVSVLSDGYDSELGERGVKLSGGQKQRIAIARAIAADRPILLLDEATSALDAKSEREIKQGLDSLMKDKTTLIIAHRLSTVVNADLILVLDNGRLTAKGSHAELYASDASYKEFVDLQLL</sequence>
<dbReference type="InterPro" id="IPR027417">
    <property type="entry name" value="P-loop_NTPase"/>
</dbReference>
<evidence type="ECO:0000313" key="13">
    <source>
        <dbReference type="Proteomes" id="UP001156601"/>
    </source>
</evidence>
<dbReference type="FunFam" id="3.40.50.300:FF:000221">
    <property type="entry name" value="Multidrug ABC transporter ATP-binding protein"/>
    <property type="match status" value="1"/>
</dbReference>
<feature type="transmembrane region" description="Helical" evidence="9">
    <location>
        <begin position="250"/>
        <end position="270"/>
    </location>
</feature>
<keyword evidence="8 9" id="KW-0472">Membrane</keyword>
<dbReference type="Pfam" id="PF00664">
    <property type="entry name" value="ABC_membrane"/>
    <property type="match status" value="1"/>
</dbReference>
<accession>A0AA37SXH3</accession>
<dbReference type="EMBL" id="BSOT01000005">
    <property type="protein sequence ID" value="GLR70912.1"/>
    <property type="molecule type" value="Genomic_DNA"/>
</dbReference>
<protein>
    <submittedName>
        <fullName evidence="12">ABC transporter permease</fullName>
    </submittedName>
</protein>
<feature type="transmembrane region" description="Helical" evidence="9">
    <location>
        <begin position="32"/>
        <end position="57"/>
    </location>
</feature>
<evidence type="ECO:0000256" key="3">
    <source>
        <dbReference type="ARBA" id="ARBA00022475"/>
    </source>
</evidence>
<evidence type="ECO:0000256" key="4">
    <source>
        <dbReference type="ARBA" id="ARBA00022692"/>
    </source>
</evidence>
<keyword evidence="4 9" id="KW-0812">Transmembrane</keyword>
<dbReference type="PANTHER" id="PTHR43394">
    <property type="entry name" value="ATP-DEPENDENT PERMEASE MDL1, MITOCHONDRIAL"/>
    <property type="match status" value="1"/>
</dbReference>
<dbReference type="SUPFAM" id="SSF52540">
    <property type="entry name" value="P-loop containing nucleoside triphosphate hydrolases"/>
    <property type="match status" value="1"/>
</dbReference>
<comment type="subcellular location">
    <subcellularLocation>
        <location evidence="1">Cell membrane</location>
        <topology evidence="1">Multi-pass membrane protein</topology>
    </subcellularLocation>
</comment>
<dbReference type="Pfam" id="PF00005">
    <property type="entry name" value="ABC_tran"/>
    <property type="match status" value="1"/>
</dbReference>
<organism evidence="12 13">
    <name type="scientific">Agaribacter marinus</name>
    <dbReference type="NCBI Taxonomy" id="1431249"/>
    <lineage>
        <taxon>Bacteria</taxon>
        <taxon>Pseudomonadati</taxon>
        <taxon>Pseudomonadota</taxon>
        <taxon>Gammaproteobacteria</taxon>
        <taxon>Alteromonadales</taxon>
        <taxon>Alteromonadaceae</taxon>
        <taxon>Agaribacter</taxon>
    </lineage>
</organism>
<keyword evidence="5" id="KW-0547">Nucleotide-binding</keyword>
<dbReference type="Gene3D" id="1.20.1560.10">
    <property type="entry name" value="ABC transporter type 1, transmembrane domain"/>
    <property type="match status" value="1"/>
</dbReference>
<keyword evidence="6" id="KW-0067">ATP-binding</keyword>
<dbReference type="InterPro" id="IPR011527">
    <property type="entry name" value="ABC1_TM_dom"/>
</dbReference>
<feature type="transmembrane region" description="Helical" evidence="9">
    <location>
        <begin position="136"/>
        <end position="155"/>
    </location>
</feature>
<gene>
    <name evidence="12" type="ORF">GCM10007852_18200</name>
</gene>
<proteinExistence type="predicted"/>
<feature type="transmembrane region" description="Helical" evidence="9">
    <location>
        <begin position="103"/>
        <end position="130"/>
    </location>
</feature>
<feature type="domain" description="ABC transmembrane type-1" evidence="11">
    <location>
        <begin position="1"/>
        <end position="279"/>
    </location>
</feature>
<dbReference type="InterPro" id="IPR036640">
    <property type="entry name" value="ABC1_TM_sf"/>
</dbReference>
<dbReference type="Gene3D" id="3.40.50.300">
    <property type="entry name" value="P-loop containing nucleotide triphosphate hydrolases"/>
    <property type="match status" value="1"/>
</dbReference>
<dbReference type="CDD" id="cd18575">
    <property type="entry name" value="ABC_6TM_bac_exporter_ABCB8_10_like"/>
    <property type="match status" value="1"/>
</dbReference>
<dbReference type="PROSITE" id="PS00211">
    <property type="entry name" value="ABC_TRANSPORTER_1"/>
    <property type="match status" value="1"/>
</dbReference>
<dbReference type="Proteomes" id="UP001156601">
    <property type="component" value="Unassembled WGS sequence"/>
</dbReference>
<evidence type="ECO:0000256" key="2">
    <source>
        <dbReference type="ARBA" id="ARBA00022448"/>
    </source>
</evidence>
<feature type="domain" description="ABC transporter" evidence="10">
    <location>
        <begin position="318"/>
        <end position="561"/>
    </location>
</feature>
<dbReference type="GO" id="GO:0005524">
    <property type="term" value="F:ATP binding"/>
    <property type="evidence" value="ECO:0007669"/>
    <property type="project" value="UniProtKB-KW"/>
</dbReference>
<evidence type="ECO:0000259" key="10">
    <source>
        <dbReference type="PROSITE" id="PS50893"/>
    </source>
</evidence>
<evidence type="ECO:0000256" key="8">
    <source>
        <dbReference type="ARBA" id="ARBA00023136"/>
    </source>
</evidence>
<evidence type="ECO:0000256" key="9">
    <source>
        <dbReference type="SAM" id="Phobius"/>
    </source>
</evidence>
<dbReference type="PROSITE" id="PS50893">
    <property type="entry name" value="ABC_TRANSPORTER_2"/>
    <property type="match status" value="1"/>
</dbReference>
<comment type="caution">
    <text evidence="12">The sequence shown here is derived from an EMBL/GenBank/DDBJ whole genome shotgun (WGS) entry which is preliminary data.</text>
</comment>
<dbReference type="GO" id="GO:0015421">
    <property type="term" value="F:ABC-type oligopeptide transporter activity"/>
    <property type="evidence" value="ECO:0007669"/>
    <property type="project" value="TreeGrafter"/>
</dbReference>
<dbReference type="GO" id="GO:0005886">
    <property type="term" value="C:plasma membrane"/>
    <property type="evidence" value="ECO:0007669"/>
    <property type="project" value="UniProtKB-SubCell"/>
</dbReference>
<dbReference type="InterPro" id="IPR039421">
    <property type="entry name" value="Type_1_exporter"/>
</dbReference>
<keyword evidence="7 9" id="KW-1133">Transmembrane helix</keyword>
<dbReference type="AlphaFoldDB" id="A0AA37SXH3"/>
<dbReference type="PROSITE" id="PS50929">
    <property type="entry name" value="ABC_TM1F"/>
    <property type="match status" value="1"/>
</dbReference>
<dbReference type="SUPFAM" id="SSF90123">
    <property type="entry name" value="ABC transporter transmembrane region"/>
    <property type="match status" value="1"/>
</dbReference>
<evidence type="ECO:0000256" key="6">
    <source>
        <dbReference type="ARBA" id="ARBA00022840"/>
    </source>
</evidence>
<keyword evidence="2" id="KW-0813">Transport</keyword>